<dbReference type="InterPro" id="IPR012744">
    <property type="entry name" value="Nitri_red_NirB"/>
</dbReference>
<organism evidence="17 18">
    <name type="scientific">Bacillus benzoevorans</name>
    <dbReference type="NCBI Taxonomy" id="1456"/>
    <lineage>
        <taxon>Bacteria</taxon>
        <taxon>Bacillati</taxon>
        <taxon>Bacillota</taxon>
        <taxon>Bacilli</taxon>
        <taxon>Bacillales</taxon>
        <taxon>Bacillaceae</taxon>
        <taxon>Bacillus</taxon>
    </lineage>
</organism>
<dbReference type="Pfam" id="PF03460">
    <property type="entry name" value="NIR_SIR_ferr"/>
    <property type="match status" value="1"/>
</dbReference>
<feature type="domain" description="NADH-rubredoxin oxidoreductase C-terminal" evidence="16">
    <location>
        <begin position="317"/>
        <end position="384"/>
    </location>
</feature>
<sequence length="757" mass="84453">MRKRRLVVVGNGMAGVRCVEEILKINQEAFQITIFGKEPYPNYNRMMLSKVLQGDTNVERIILNDWKWYEENRITLCTDEFVVEINTEEKWVKSSKGRKAGYDELILATGSNPFILPLPGIDKSGVMAFRDIQDCEAMVEAAKKYKKAIVIGGGLLGLEAARGLLNLRMKVDVVHIGDYIMDRQLDETAANMLQKELEKQGMNFLLKKNSIEITGHRRVKGLRFSDGTWRAADLIVMAVGVKPNIKVAERTPIQMNRAIVVDDFMRTNAANVYAVGECAEHRGIVYGLVAPLYEQGKVLAAYLGGEVSGGFQGTVLSTQLKISGVDVFSTGEFMEAEGNHAIKWYNGINNTYKKLVFRDNKLVGAVLFGDIQEGSRFTRMIEKRMDYRELEKEINGAHEQADFIAAMADHEKVCQCNGVSKGTIVEAIGKQNLTNVAEIKACTKASSSCGGCRGVLASLLDYVQRHGAAEKQVKESICACTGADHEDVIETIRQFPCDSKEQIMQRLKWKNTEGCERCRSALRYYISVHSGTNIEMTETKQADGTYMVAPRMYGGETSAEQLRLIAHVVERFKIPLVKLAQGPRMELYSVQEKDVERIRGMLQVSVPIEGGSLQAVATCAGIHYAKDAMQDSIQLGAKLERLLESLLLPANITLAVSASPRDEAYVAREDAGLMGAPGGWELLVKQERLFSGLTEDEAIAMTTALVHIYRKRAYYLEKLHEWVTRVGIVAVREEIFQRKFRMSEEKQKIVTVGQVEG</sequence>
<keyword evidence="8" id="KW-0479">Metal-binding</keyword>
<evidence type="ECO:0000256" key="8">
    <source>
        <dbReference type="ARBA" id="ARBA00022723"/>
    </source>
</evidence>
<evidence type="ECO:0000256" key="9">
    <source>
        <dbReference type="ARBA" id="ARBA00022827"/>
    </source>
</evidence>
<dbReference type="InterPro" id="IPR023753">
    <property type="entry name" value="FAD/NAD-binding_dom"/>
</dbReference>
<comment type="cofactor">
    <cofactor evidence="3">
        <name>FAD</name>
        <dbReference type="ChEBI" id="CHEBI:57692"/>
    </cofactor>
</comment>
<dbReference type="EC" id="1.7.1.15" evidence="17"/>
<evidence type="ECO:0000256" key="1">
    <source>
        <dbReference type="ARBA" id="ARBA00001929"/>
    </source>
</evidence>
<dbReference type="Pfam" id="PF07992">
    <property type="entry name" value="Pyr_redox_2"/>
    <property type="match status" value="1"/>
</dbReference>
<comment type="caution">
    <text evidence="17">The sequence shown here is derived from an EMBL/GenBank/DDBJ whole genome shotgun (WGS) entry which is preliminary data.</text>
</comment>
<dbReference type="SUPFAM" id="SSF56014">
    <property type="entry name" value="Nitrite and sulphite reductase 4Fe-4S domain-like"/>
    <property type="match status" value="1"/>
</dbReference>
<reference evidence="17 18" key="1">
    <citation type="submission" date="2020-08" db="EMBL/GenBank/DDBJ databases">
        <title>Genomic Encyclopedia of Type Strains, Phase IV (KMG-IV): sequencing the most valuable type-strain genomes for metagenomic binning, comparative biology and taxonomic classification.</title>
        <authorList>
            <person name="Goeker M."/>
        </authorList>
    </citation>
    <scope>NUCLEOTIDE SEQUENCE [LARGE SCALE GENOMIC DNA]</scope>
    <source>
        <strain evidence="17 18">DSM 5391</strain>
    </source>
</reference>
<dbReference type="FunFam" id="3.50.50.60:FF:000033">
    <property type="entry name" value="Nitrite reductase [NAD(P)H], large subunit"/>
    <property type="match status" value="1"/>
</dbReference>
<dbReference type="GO" id="GO:0046872">
    <property type="term" value="F:metal ion binding"/>
    <property type="evidence" value="ECO:0007669"/>
    <property type="project" value="UniProtKB-KW"/>
</dbReference>
<comment type="similarity">
    <text evidence="5">Belongs to the nitrite and sulfite reductase 4Fe-4S domain family.</text>
</comment>
<dbReference type="AlphaFoldDB" id="A0A7X0HVB3"/>
<dbReference type="InterPro" id="IPR036136">
    <property type="entry name" value="Nit/Sulf_reduc_fer-like_dom_sf"/>
</dbReference>
<dbReference type="InterPro" id="IPR036188">
    <property type="entry name" value="FAD/NAD-bd_sf"/>
</dbReference>
<dbReference type="SUPFAM" id="SSF51905">
    <property type="entry name" value="FAD/NAD(P)-binding domain"/>
    <property type="match status" value="2"/>
</dbReference>
<feature type="domain" description="BFD-like [2Fe-2S]-binding" evidence="14">
    <location>
        <begin position="413"/>
        <end position="461"/>
    </location>
</feature>
<dbReference type="GO" id="GO:0050660">
    <property type="term" value="F:flavin adenine dinucleotide binding"/>
    <property type="evidence" value="ECO:0007669"/>
    <property type="project" value="InterPro"/>
</dbReference>
<dbReference type="EMBL" id="JACHGK010000012">
    <property type="protein sequence ID" value="MBB6446582.1"/>
    <property type="molecule type" value="Genomic_DNA"/>
</dbReference>
<evidence type="ECO:0000256" key="7">
    <source>
        <dbReference type="ARBA" id="ARBA00022630"/>
    </source>
</evidence>
<keyword evidence="10 17" id="KW-0560">Oxidoreductase</keyword>
<keyword evidence="18" id="KW-1185">Reference proteome</keyword>
<dbReference type="Gene3D" id="3.30.390.30">
    <property type="match status" value="1"/>
</dbReference>
<dbReference type="InterPro" id="IPR016156">
    <property type="entry name" value="FAD/NAD-linked_Rdtase_dimer_sf"/>
</dbReference>
<comment type="cofactor">
    <cofactor evidence="2">
        <name>[4Fe-4S] cluster</name>
        <dbReference type="ChEBI" id="CHEBI:49883"/>
    </cofactor>
</comment>
<dbReference type="CDD" id="cd19943">
    <property type="entry name" value="NirB_Fer2_BFD-like_1"/>
    <property type="match status" value="1"/>
</dbReference>
<keyword evidence="11" id="KW-0408">Iron</keyword>
<evidence type="ECO:0000259" key="16">
    <source>
        <dbReference type="Pfam" id="PF18267"/>
    </source>
</evidence>
<dbReference type="InterPro" id="IPR007419">
    <property type="entry name" value="BFD-like_2Fe2S-bd_dom"/>
</dbReference>
<keyword evidence="9" id="KW-0274">FAD</keyword>
<dbReference type="Gene3D" id="3.30.413.10">
    <property type="entry name" value="Sulfite Reductase Hemoprotein, domain 1"/>
    <property type="match status" value="1"/>
</dbReference>
<dbReference type="NCBIfam" id="TIGR02374">
    <property type="entry name" value="nitri_red_nirB"/>
    <property type="match status" value="1"/>
</dbReference>
<evidence type="ECO:0000256" key="6">
    <source>
        <dbReference type="ARBA" id="ARBA00022617"/>
    </source>
</evidence>
<evidence type="ECO:0000259" key="14">
    <source>
        <dbReference type="Pfam" id="PF04324"/>
    </source>
</evidence>
<keyword evidence="7" id="KW-0285">Flavoprotein</keyword>
<evidence type="ECO:0000259" key="13">
    <source>
        <dbReference type="Pfam" id="PF03460"/>
    </source>
</evidence>
<dbReference type="GO" id="GO:0050661">
    <property type="term" value="F:NADP binding"/>
    <property type="evidence" value="ECO:0007669"/>
    <property type="project" value="InterPro"/>
</dbReference>
<evidence type="ECO:0000313" key="18">
    <source>
        <dbReference type="Proteomes" id="UP000531594"/>
    </source>
</evidence>
<evidence type="ECO:0000256" key="4">
    <source>
        <dbReference type="ARBA" id="ARBA00005096"/>
    </source>
</evidence>
<dbReference type="InterPro" id="IPR041854">
    <property type="entry name" value="BFD-like_2Fe2S-bd_dom_sf"/>
</dbReference>
<dbReference type="GO" id="GO:0042128">
    <property type="term" value="P:nitrate assimilation"/>
    <property type="evidence" value="ECO:0007669"/>
    <property type="project" value="InterPro"/>
</dbReference>
<comment type="pathway">
    <text evidence="4">Nitrogen metabolism; nitrate reduction (assimilation).</text>
</comment>
<feature type="domain" description="FAD/NAD(P)-binding" evidence="15">
    <location>
        <begin position="5"/>
        <end position="281"/>
    </location>
</feature>
<dbReference type="PANTHER" id="PTHR43809:SF1">
    <property type="entry name" value="NITRITE REDUCTASE (NADH) LARGE SUBUNIT"/>
    <property type="match status" value="1"/>
</dbReference>
<proteinExistence type="inferred from homology"/>
<dbReference type="InterPro" id="IPR045854">
    <property type="entry name" value="NO2/SO3_Rdtase_4Fe4S_sf"/>
</dbReference>
<evidence type="ECO:0000256" key="3">
    <source>
        <dbReference type="ARBA" id="ARBA00001974"/>
    </source>
</evidence>
<dbReference type="SUPFAM" id="SSF55124">
    <property type="entry name" value="Nitrite/Sulfite reductase N-terminal domain-like"/>
    <property type="match status" value="1"/>
</dbReference>
<evidence type="ECO:0000256" key="2">
    <source>
        <dbReference type="ARBA" id="ARBA00001966"/>
    </source>
</evidence>
<feature type="domain" description="Nitrite/Sulfite reductase ferredoxin-like" evidence="13">
    <location>
        <begin position="540"/>
        <end position="602"/>
    </location>
</feature>
<accession>A0A7X0HVB3</accession>
<dbReference type="PRINTS" id="PR00368">
    <property type="entry name" value="FADPNR"/>
</dbReference>
<keyword evidence="6" id="KW-0349">Heme</keyword>
<evidence type="ECO:0000259" key="15">
    <source>
        <dbReference type="Pfam" id="PF07992"/>
    </source>
</evidence>
<evidence type="ECO:0000256" key="11">
    <source>
        <dbReference type="ARBA" id="ARBA00023004"/>
    </source>
</evidence>
<dbReference type="GO" id="GO:0051536">
    <property type="term" value="F:iron-sulfur cluster binding"/>
    <property type="evidence" value="ECO:0007669"/>
    <property type="project" value="UniProtKB-KW"/>
</dbReference>
<gene>
    <name evidence="17" type="ORF">HNR53_003242</name>
</gene>
<dbReference type="PRINTS" id="PR00411">
    <property type="entry name" value="PNDRDTASEI"/>
</dbReference>
<comment type="cofactor">
    <cofactor evidence="1">
        <name>siroheme</name>
        <dbReference type="ChEBI" id="CHEBI:60052"/>
    </cofactor>
</comment>
<dbReference type="Pfam" id="PF04324">
    <property type="entry name" value="Fer2_BFD"/>
    <property type="match status" value="2"/>
</dbReference>
<dbReference type="InterPro" id="IPR005117">
    <property type="entry name" value="NiRdtase/SiRdtase_haem-b_fer"/>
</dbReference>
<dbReference type="Gene3D" id="3.50.50.60">
    <property type="entry name" value="FAD/NAD(P)-binding domain"/>
    <property type="match status" value="2"/>
</dbReference>
<keyword evidence="12" id="KW-0411">Iron-sulfur</keyword>
<dbReference type="Pfam" id="PF18267">
    <property type="entry name" value="Rubredoxin_C"/>
    <property type="match status" value="1"/>
</dbReference>
<dbReference type="Gene3D" id="1.10.10.1100">
    <property type="entry name" value="BFD-like [2Fe-2S]-binding domain"/>
    <property type="match status" value="1"/>
</dbReference>
<dbReference type="InterPro" id="IPR041575">
    <property type="entry name" value="Rubredoxin_C"/>
</dbReference>
<evidence type="ECO:0000256" key="12">
    <source>
        <dbReference type="ARBA" id="ARBA00023014"/>
    </source>
</evidence>
<name>A0A7X0HVB3_9BACI</name>
<dbReference type="CDD" id="cd19944">
    <property type="entry name" value="NirB_Fer2_BFD-like_2"/>
    <property type="match status" value="1"/>
</dbReference>
<dbReference type="GO" id="GO:0106316">
    <property type="term" value="F:nitrite reductase (NADH) activity"/>
    <property type="evidence" value="ECO:0007669"/>
    <property type="project" value="UniProtKB-EC"/>
</dbReference>
<evidence type="ECO:0000256" key="10">
    <source>
        <dbReference type="ARBA" id="ARBA00023002"/>
    </source>
</evidence>
<dbReference type="Proteomes" id="UP000531594">
    <property type="component" value="Unassembled WGS sequence"/>
</dbReference>
<evidence type="ECO:0000256" key="5">
    <source>
        <dbReference type="ARBA" id="ARBA00010429"/>
    </source>
</evidence>
<protein>
    <submittedName>
        <fullName evidence="17">Nitrite reductase (NADH) large subunit</fullName>
        <ecNumber evidence="17">1.7.1.15</ecNumber>
    </submittedName>
</protein>
<dbReference type="InterPro" id="IPR052034">
    <property type="entry name" value="NasD-like"/>
</dbReference>
<dbReference type="PANTHER" id="PTHR43809">
    <property type="entry name" value="NITRITE REDUCTASE (NADH) LARGE SUBUNIT"/>
    <property type="match status" value="1"/>
</dbReference>
<feature type="domain" description="BFD-like [2Fe-2S]-binding" evidence="14">
    <location>
        <begin position="477"/>
        <end position="526"/>
    </location>
</feature>
<evidence type="ECO:0000313" key="17">
    <source>
        <dbReference type="EMBL" id="MBB6446582.1"/>
    </source>
</evidence>
<dbReference type="RefSeq" id="WP_184527722.1">
    <property type="nucleotide sequence ID" value="NZ_JACHGK010000012.1"/>
</dbReference>